<name>A0A938XZW8_9BACL</name>
<keyword evidence="3" id="KW-1185">Reference proteome</keyword>
<dbReference type="InterPro" id="IPR038404">
    <property type="entry name" value="TRAP_DctP_sf"/>
</dbReference>
<proteinExistence type="predicted"/>
<dbReference type="EMBL" id="JAFBEB010000004">
    <property type="protein sequence ID" value="MBM7589934.1"/>
    <property type="molecule type" value="Genomic_DNA"/>
</dbReference>
<keyword evidence="2" id="KW-0675">Receptor</keyword>
<dbReference type="GO" id="GO:0030288">
    <property type="term" value="C:outer membrane-bounded periplasmic space"/>
    <property type="evidence" value="ECO:0007669"/>
    <property type="project" value="InterPro"/>
</dbReference>
<dbReference type="Gene3D" id="3.40.190.170">
    <property type="entry name" value="Bacterial extracellular solute-binding protein, family 7"/>
    <property type="match status" value="1"/>
</dbReference>
<protein>
    <submittedName>
        <fullName evidence="2">Tripartite ATP-independent transporter DctP family solute receptor</fullName>
    </submittedName>
</protein>
<dbReference type="GO" id="GO:0030246">
    <property type="term" value="F:carbohydrate binding"/>
    <property type="evidence" value="ECO:0007669"/>
    <property type="project" value="TreeGrafter"/>
</dbReference>
<gene>
    <name evidence="2" type="ORF">JOD01_001535</name>
</gene>
<sequence length="346" mass="37963">MKKQVIAFLLSAVSAAAILSACGSNENTAQGGASGAADGSAKPSYTFKLGHEVQAAHIKNQVAEKFKEELNKRSAGRMQVDIFPAAQLGKEKEMVQQVETGTLDFAIISNGYMSSRSESLNGWFLPFLFPDLKSAAEARKGEAAQQMLKELDSQGIVGMDYFFAGNRHILLRSGLVTTPDDLNGKKIRIPSSPLFEEFWKGVGAGPTPIPLPEVYTSLQTGVIDGVDIDLDALLSQKFYEIAKDLTLTSHMTFPEVVMASKSSFEKLSPEDQQIVREAMTAAVDWGIEEAIKLESSRIEEIKKNGVNVAVFANKAMLQPLIDQMYKEYSEKNPLIKAFLEQNKSWE</sequence>
<dbReference type="InterPro" id="IPR018389">
    <property type="entry name" value="DctP_fam"/>
</dbReference>
<organism evidence="2 3">
    <name type="scientific">Brevibacillus fulvus</name>
    <dbReference type="NCBI Taxonomy" id="1125967"/>
    <lineage>
        <taxon>Bacteria</taxon>
        <taxon>Bacillati</taxon>
        <taxon>Bacillota</taxon>
        <taxon>Bacilli</taxon>
        <taxon>Bacillales</taxon>
        <taxon>Paenibacillaceae</taxon>
        <taxon>Brevibacillus</taxon>
    </lineage>
</organism>
<dbReference type="AlphaFoldDB" id="A0A938XZW8"/>
<evidence type="ECO:0000256" key="1">
    <source>
        <dbReference type="ARBA" id="ARBA00022729"/>
    </source>
</evidence>
<dbReference type="NCBIfam" id="NF037995">
    <property type="entry name" value="TRAP_S1"/>
    <property type="match status" value="1"/>
</dbReference>
<dbReference type="PANTHER" id="PTHR33376:SF2">
    <property type="entry name" value="DICARBOXYLATE-BINDING PERIPLASMIC PROTEIN"/>
    <property type="match status" value="1"/>
</dbReference>
<keyword evidence="1" id="KW-0732">Signal</keyword>
<dbReference type="InterPro" id="IPR004682">
    <property type="entry name" value="TRAP_DctP"/>
</dbReference>
<dbReference type="RefSeq" id="WP_204517651.1">
    <property type="nucleotide sequence ID" value="NZ_BAABIN010000007.1"/>
</dbReference>
<dbReference type="Proteomes" id="UP000717624">
    <property type="component" value="Unassembled WGS sequence"/>
</dbReference>
<dbReference type="Pfam" id="PF03480">
    <property type="entry name" value="DctP"/>
    <property type="match status" value="1"/>
</dbReference>
<comment type="caution">
    <text evidence="2">The sequence shown here is derived from an EMBL/GenBank/DDBJ whole genome shotgun (WGS) entry which is preliminary data.</text>
</comment>
<evidence type="ECO:0000313" key="2">
    <source>
        <dbReference type="EMBL" id="MBM7589934.1"/>
    </source>
</evidence>
<reference evidence="2" key="1">
    <citation type="submission" date="2021-01" db="EMBL/GenBank/DDBJ databases">
        <title>Genomic Encyclopedia of Type Strains, Phase IV (KMG-IV): sequencing the most valuable type-strain genomes for metagenomic binning, comparative biology and taxonomic classification.</title>
        <authorList>
            <person name="Goeker M."/>
        </authorList>
    </citation>
    <scope>NUCLEOTIDE SEQUENCE</scope>
    <source>
        <strain evidence="2">DSM 25523</strain>
    </source>
</reference>
<dbReference type="PIRSF" id="PIRSF006470">
    <property type="entry name" value="DctB"/>
    <property type="match status" value="1"/>
</dbReference>
<dbReference type="PROSITE" id="PS51257">
    <property type="entry name" value="PROKAR_LIPOPROTEIN"/>
    <property type="match status" value="1"/>
</dbReference>
<evidence type="ECO:0000313" key="3">
    <source>
        <dbReference type="Proteomes" id="UP000717624"/>
    </source>
</evidence>
<dbReference type="CDD" id="cd13603">
    <property type="entry name" value="PBP2_TRAP_Siap_TeaA_like"/>
    <property type="match status" value="1"/>
</dbReference>
<dbReference type="NCBIfam" id="TIGR00787">
    <property type="entry name" value="dctP"/>
    <property type="match status" value="1"/>
</dbReference>
<accession>A0A938XZW8</accession>
<dbReference type="GO" id="GO:0055085">
    <property type="term" value="P:transmembrane transport"/>
    <property type="evidence" value="ECO:0007669"/>
    <property type="project" value="InterPro"/>
</dbReference>
<dbReference type="PANTHER" id="PTHR33376">
    <property type="match status" value="1"/>
</dbReference>